<dbReference type="AlphaFoldDB" id="K0RFQ4"/>
<proteinExistence type="predicted"/>
<dbReference type="PANTHER" id="PTHR14499">
    <property type="entry name" value="POTASSIUM CHANNEL TETRAMERIZATION DOMAIN-CONTAINING"/>
    <property type="match status" value="1"/>
</dbReference>
<evidence type="ECO:0000313" key="3">
    <source>
        <dbReference type="Proteomes" id="UP000266841"/>
    </source>
</evidence>
<feature type="domain" description="Potassium channel tetramerisation-type BTB" evidence="1">
    <location>
        <begin position="4"/>
        <end position="83"/>
    </location>
</feature>
<dbReference type="Gene3D" id="3.30.710.10">
    <property type="entry name" value="Potassium Channel Kv1.1, Chain A"/>
    <property type="match status" value="1"/>
</dbReference>
<dbReference type="EMBL" id="AGNL01046651">
    <property type="protein sequence ID" value="EJK47761.1"/>
    <property type="molecule type" value="Genomic_DNA"/>
</dbReference>
<keyword evidence="3" id="KW-1185">Reference proteome</keyword>
<dbReference type="Proteomes" id="UP000266841">
    <property type="component" value="Unassembled WGS sequence"/>
</dbReference>
<gene>
    <name evidence="2" type="ORF">THAOC_33500</name>
</gene>
<sequence length="171" mass="18773">MDPVSFNVGGKIFQVSRYLLDKHIETMLGTASSGYSSPEPIFLDGDAAMFAQVLIYLRHGSITLPVTISKEMFVKELEYYDVEIAPGSVKSESEAAANVNLVVERLSEDIKVQSDSLKKITSSLGVLDDFGRAVKRNYGGGDSGFYKMVQDFEHTKISLGNCDTGVQLSFR</sequence>
<dbReference type="InterPro" id="IPR011333">
    <property type="entry name" value="SKP1/BTB/POZ_sf"/>
</dbReference>
<dbReference type="SUPFAM" id="SSF54695">
    <property type="entry name" value="POZ domain"/>
    <property type="match status" value="1"/>
</dbReference>
<dbReference type="CDD" id="cd18316">
    <property type="entry name" value="BTB_POZ_KCTD-like"/>
    <property type="match status" value="1"/>
</dbReference>
<evidence type="ECO:0000313" key="2">
    <source>
        <dbReference type="EMBL" id="EJK47761.1"/>
    </source>
</evidence>
<dbReference type="OrthoDB" id="45549at2759"/>
<name>K0RFQ4_THAOC</name>
<organism evidence="2 3">
    <name type="scientific">Thalassiosira oceanica</name>
    <name type="common">Marine diatom</name>
    <dbReference type="NCBI Taxonomy" id="159749"/>
    <lineage>
        <taxon>Eukaryota</taxon>
        <taxon>Sar</taxon>
        <taxon>Stramenopiles</taxon>
        <taxon>Ochrophyta</taxon>
        <taxon>Bacillariophyta</taxon>
        <taxon>Coscinodiscophyceae</taxon>
        <taxon>Thalassiosirophycidae</taxon>
        <taxon>Thalassiosirales</taxon>
        <taxon>Thalassiosiraceae</taxon>
        <taxon>Thalassiosira</taxon>
    </lineage>
</organism>
<evidence type="ECO:0000259" key="1">
    <source>
        <dbReference type="Pfam" id="PF02214"/>
    </source>
</evidence>
<dbReference type="PANTHER" id="PTHR14499:SF136">
    <property type="entry name" value="GH08630P"/>
    <property type="match status" value="1"/>
</dbReference>
<protein>
    <recommendedName>
        <fullName evidence="1">Potassium channel tetramerisation-type BTB domain-containing protein</fullName>
    </recommendedName>
</protein>
<reference evidence="2 3" key="1">
    <citation type="journal article" date="2012" name="Genome Biol.">
        <title>Genome and low-iron response of an oceanic diatom adapted to chronic iron limitation.</title>
        <authorList>
            <person name="Lommer M."/>
            <person name="Specht M."/>
            <person name="Roy A.S."/>
            <person name="Kraemer L."/>
            <person name="Andreson R."/>
            <person name="Gutowska M.A."/>
            <person name="Wolf J."/>
            <person name="Bergner S.V."/>
            <person name="Schilhabel M.B."/>
            <person name="Klostermeier U.C."/>
            <person name="Beiko R.G."/>
            <person name="Rosenstiel P."/>
            <person name="Hippler M."/>
            <person name="Laroche J."/>
        </authorList>
    </citation>
    <scope>NUCLEOTIDE SEQUENCE [LARGE SCALE GENOMIC DNA]</scope>
    <source>
        <strain evidence="2 3">CCMP1005</strain>
    </source>
</reference>
<dbReference type="InterPro" id="IPR003131">
    <property type="entry name" value="T1-type_BTB"/>
</dbReference>
<dbReference type="GO" id="GO:0051260">
    <property type="term" value="P:protein homooligomerization"/>
    <property type="evidence" value="ECO:0007669"/>
    <property type="project" value="InterPro"/>
</dbReference>
<dbReference type="Pfam" id="PF02214">
    <property type="entry name" value="BTB_2"/>
    <property type="match status" value="1"/>
</dbReference>
<accession>K0RFQ4</accession>
<comment type="caution">
    <text evidence="2">The sequence shown here is derived from an EMBL/GenBank/DDBJ whole genome shotgun (WGS) entry which is preliminary data.</text>
</comment>